<protein>
    <recommendedName>
        <fullName evidence="2">Isoprenyl transferase</fullName>
        <ecNumber evidence="2">2.5.1.-</ecNumber>
    </recommendedName>
</protein>
<dbReference type="PANTHER" id="PTHR10291:SF0">
    <property type="entry name" value="DEHYDRODOLICHYL DIPHOSPHATE SYNTHASE 2"/>
    <property type="match status" value="1"/>
</dbReference>
<feature type="binding site" evidence="2">
    <location>
        <begin position="205"/>
        <end position="207"/>
    </location>
    <ligand>
        <name>substrate</name>
    </ligand>
</feature>
<evidence type="ECO:0000313" key="4">
    <source>
        <dbReference type="Proteomes" id="UP000822862"/>
    </source>
</evidence>
<dbReference type="PANTHER" id="PTHR10291">
    <property type="entry name" value="DEHYDRODOLICHYL DIPHOSPHATE SYNTHASE FAMILY MEMBER"/>
    <property type="match status" value="1"/>
</dbReference>
<keyword evidence="2" id="KW-0479">Metal-binding</keyword>
<feature type="binding site" evidence="2">
    <location>
        <position position="31"/>
    </location>
    <ligand>
        <name>Mg(2+)</name>
        <dbReference type="ChEBI" id="CHEBI:18420"/>
    </ligand>
</feature>
<evidence type="ECO:0000313" key="3">
    <source>
        <dbReference type="EMBL" id="QZA58275.1"/>
    </source>
</evidence>
<comment type="caution">
    <text evidence="2">Lacks conserved residue(s) required for the propagation of feature annotation.</text>
</comment>
<comment type="cofactor">
    <cofactor evidence="2">
        <name>Mg(2+)</name>
        <dbReference type="ChEBI" id="CHEBI:18420"/>
    </cofactor>
    <text evidence="2">Binds 2 magnesium ions per subunit.</text>
</comment>
<gene>
    <name evidence="3" type="ORF">RHAB15C_0000147</name>
</gene>
<feature type="binding site" evidence="2">
    <location>
        <begin position="76"/>
        <end position="78"/>
    </location>
    <ligand>
        <name>substrate</name>
    </ligand>
</feature>
<feature type="binding site" evidence="2">
    <location>
        <position position="80"/>
    </location>
    <ligand>
        <name>substrate</name>
    </ligand>
</feature>
<dbReference type="GO" id="GO:0016740">
    <property type="term" value="F:transferase activity"/>
    <property type="evidence" value="ECO:0007669"/>
    <property type="project" value="UniProtKB-KW"/>
</dbReference>
<dbReference type="PROSITE" id="PS01066">
    <property type="entry name" value="UPP_SYNTHASE"/>
    <property type="match status" value="1"/>
</dbReference>
<dbReference type="EC" id="2.5.1.-" evidence="2"/>
<comment type="function">
    <text evidence="2">Catalyzes the condensation of isopentenyl diphosphate (IPP) with allylic pyrophosphates generating different type of terpenoids.</text>
</comment>
<feature type="binding site" evidence="2">
    <location>
        <begin position="32"/>
        <end position="35"/>
    </location>
    <ligand>
        <name>substrate</name>
    </ligand>
</feature>
<name>A0ABX8YYA1_9BACT</name>
<dbReference type="SUPFAM" id="SSF64005">
    <property type="entry name" value="Undecaprenyl diphosphate synthase"/>
    <property type="match status" value="1"/>
</dbReference>
<feature type="active site" evidence="2">
    <location>
        <position position="31"/>
    </location>
</feature>
<accession>A0ABX8YYA1</accession>
<feature type="binding site" evidence="2">
    <location>
        <position position="48"/>
    </location>
    <ligand>
        <name>substrate</name>
    </ligand>
</feature>
<dbReference type="HAMAP" id="MF_01139">
    <property type="entry name" value="ISPT"/>
    <property type="match status" value="1"/>
</dbReference>
<dbReference type="EMBL" id="CP075585">
    <property type="protein sequence ID" value="QZA58275.1"/>
    <property type="molecule type" value="Genomic_DNA"/>
</dbReference>
<dbReference type="InterPro" id="IPR001441">
    <property type="entry name" value="UPP_synth-like"/>
</dbReference>
<dbReference type="InterPro" id="IPR018520">
    <property type="entry name" value="UPP_synth-like_CS"/>
</dbReference>
<feature type="active site" description="Proton acceptor" evidence="2">
    <location>
        <position position="79"/>
    </location>
</feature>
<comment type="similarity">
    <text evidence="2">Belongs to the UPP synthase family.</text>
</comment>
<dbReference type="NCBIfam" id="NF011405">
    <property type="entry name" value="PRK14830.1"/>
    <property type="match status" value="1"/>
</dbReference>
<dbReference type="CDD" id="cd00475">
    <property type="entry name" value="Cis_IPPS"/>
    <property type="match status" value="1"/>
</dbReference>
<evidence type="ECO:0000256" key="1">
    <source>
        <dbReference type="ARBA" id="ARBA00022679"/>
    </source>
</evidence>
<proteinExistence type="inferred from homology"/>
<dbReference type="Pfam" id="PF01255">
    <property type="entry name" value="Prenyltransf"/>
    <property type="match status" value="1"/>
</dbReference>
<reference evidence="3 4" key="2">
    <citation type="submission" date="2021-05" db="EMBL/GenBank/DDBJ databases">
        <title>Ecology and evolution of chlamydial symbionts of arthropods.</title>
        <authorList>
            <person name="Halter T."/>
            <person name="Sixt B.S."/>
            <person name="Toenshoff E.R."/>
            <person name="Koestlbacher S."/>
            <person name="Schulz F."/>
            <person name="Kostanjsek R."/>
            <person name="Collingro A."/>
            <person name="Hendrickx F."/>
            <person name="Horn M."/>
        </authorList>
    </citation>
    <scope>NUCLEOTIDE SEQUENCE [LARGE SCALE GENOMIC DNA]</scope>
    <source>
        <strain evidence="3 4">15C</strain>
    </source>
</reference>
<dbReference type="NCBIfam" id="TIGR00055">
    <property type="entry name" value="uppS"/>
    <property type="match status" value="1"/>
</dbReference>
<feature type="binding site" evidence="2">
    <location>
        <position position="199"/>
    </location>
    <ligand>
        <name>substrate</name>
    </ligand>
</feature>
<keyword evidence="1 2" id="KW-0808">Transferase</keyword>
<sequence length="251" mass="29348">MQMLNAPKSALEDSLALDKNMLPKHVAIIMDGNRRWAKKNGLPVMMGHWQGAKTIIDVVISAIKWNIKVLTVYAFSTENWQRSQQEVDSLMYLCKIYLRRFCFKMIKEQVRLQTIGDLTKIPKDVYQTICDVKQATKNCSQIDLVLAINYGGRDDIKRALVNIVEDIQSGRLSRSEINEQLITQYLDTSYWPDPDLLIRTSGEKRQSNFLLWQLSYSEFYHTEVLWPDFSEKELIKALYQFQQRQRRFGGL</sequence>
<dbReference type="Proteomes" id="UP000822862">
    <property type="component" value="Chromosome"/>
</dbReference>
<dbReference type="Gene3D" id="3.40.1180.10">
    <property type="entry name" value="Decaprenyl diphosphate synthase-like"/>
    <property type="match status" value="1"/>
</dbReference>
<organism evidence="3 4">
    <name type="scientific">Candidatus Rhabdochlamydia porcellionis</name>
    <dbReference type="NCBI Taxonomy" id="225148"/>
    <lineage>
        <taxon>Bacteria</taxon>
        <taxon>Pseudomonadati</taxon>
        <taxon>Chlamydiota</taxon>
        <taxon>Chlamydiia</taxon>
        <taxon>Parachlamydiales</taxon>
        <taxon>Candidatus Rhabdochlamydiaceae</taxon>
        <taxon>Candidatus Rhabdochlamydia</taxon>
    </lineage>
</organism>
<feature type="binding site" evidence="2">
    <location>
        <position position="218"/>
    </location>
    <ligand>
        <name>Mg(2+)</name>
        <dbReference type="ChEBI" id="CHEBI:18420"/>
    </ligand>
</feature>
<dbReference type="InterPro" id="IPR036424">
    <property type="entry name" value="UPP_synth-like_sf"/>
</dbReference>
<keyword evidence="4" id="KW-1185">Reference proteome</keyword>
<keyword evidence="2" id="KW-0460">Magnesium</keyword>
<reference evidence="3 4" key="1">
    <citation type="submission" date="2020-01" db="EMBL/GenBank/DDBJ databases">
        <authorList>
            <person name="Sixt B."/>
            <person name="Schulz F."/>
            <person name="Kostanjsek R."/>
            <person name="Koestlbacher S."/>
            <person name="Collingro A."/>
            <person name="Toenshoff E."/>
            <person name="Horn M."/>
        </authorList>
    </citation>
    <scope>NUCLEOTIDE SEQUENCE [LARGE SCALE GENOMIC DNA]</scope>
    <source>
        <strain evidence="3 4">15C</strain>
    </source>
</reference>
<feature type="binding site" evidence="2">
    <location>
        <position position="36"/>
    </location>
    <ligand>
        <name>substrate</name>
    </ligand>
</feature>
<evidence type="ECO:0000256" key="2">
    <source>
        <dbReference type="HAMAP-Rule" id="MF_01139"/>
    </source>
</evidence>
<comment type="subunit">
    <text evidence="2">Homodimer.</text>
</comment>
<feature type="binding site" evidence="2">
    <location>
        <position position="82"/>
    </location>
    <ligand>
        <name>substrate</name>
    </ligand>
</feature>